<protein>
    <submittedName>
        <fullName evidence="2">Uncharacterized protein</fullName>
    </submittedName>
</protein>
<proteinExistence type="predicted"/>
<evidence type="ECO:0000313" key="2">
    <source>
        <dbReference type="EMBL" id="GMI36008.1"/>
    </source>
</evidence>
<accession>A0ABQ6MZQ9</accession>
<dbReference type="Proteomes" id="UP001165060">
    <property type="component" value="Unassembled WGS sequence"/>
</dbReference>
<feature type="region of interest" description="Disordered" evidence="1">
    <location>
        <begin position="54"/>
        <end position="251"/>
    </location>
</feature>
<feature type="compositionally biased region" description="Acidic residues" evidence="1">
    <location>
        <begin position="241"/>
        <end position="251"/>
    </location>
</feature>
<name>A0ABQ6MZQ9_9STRA</name>
<gene>
    <name evidence="2" type="ORF">TeGR_g12796</name>
</gene>
<feature type="compositionally biased region" description="Polar residues" evidence="1">
    <location>
        <begin position="216"/>
        <end position="231"/>
    </location>
</feature>
<comment type="caution">
    <text evidence="2">The sequence shown here is derived from an EMBL/GenBank/DDBJ whole genome shotgun (WGS) entry which is preliminary data.</text>
</comment>
<dbReference type="EMBL" id="BRYB01001902">
    <property type="protein sequence ID" value="GMI36008.1"/>
    <property type="molecule type" value="Genomic_DNA"/>
</dbReference>
<organism evidence="2 3">
    <name type="scientific">Tetraparma gracilis</name>
    <dbReference type="NCBI Taxonomy" id="2962635"/>
    <lineage>
        <taxon>Eukaryota</taxon>
        <taxon>Sar</taxon>
        <taxon>Stramenopiles</taxon>
        <taxon>Ochrophyta</taxon>
        <taxon>Bolidophyceae</taxon>
        <taxon>Parmales</taxon>
        <taxon>Triparmaceae</taxon>
        <taxon>Tetraparma</taxon>
    </lineage>
</organism>
<evidence type="ECO:0000256" key="1">
    <source>
        <dbReference type="SAM" id="MobiDB-lite"/>
    </source>
</evidence>
<keyword evidence="3" id="KW-1185">Reference proteome</keyword>
<feature type="compositionally biased region" description="Low complexity" evidence="1">
    <location>
        <begin position="144"/>
        <end position="155"/>
    </location>
</feature>
<feature type="compositionally biased region" description="Basic and acidic residues" evidence="1">
    <location>
        <begin position="187"/>
        <end position="215"/>
    </location>
</feature>
<evidence type="ECO:0000313" key="3">
    <source>
        <dbReference type="Proteomes" id="UP001165060"/>
    </source>
</evidence>
<feature type="compositionally biased region" description="Basic and acidic residues" evidence="1">
    <location>
        <begin position="82"/>
        <end position="91"/>
    </location>
</feature>
<reference evidence="2 3" key="1">
    <citation type="journal article" date="2023" name="Commun. Biol.">
        <title>Genome analysis of Parmales, the sister group of diatoms, reveals the evolutionary specialization of diatoms from phago-mixotrophs to photoautotrophs.</title>
        <authorList>
            <person name="Ban H."/>
            <person name="Sato S."/>
            <person name="Yoshikawa S."/>
            <person name="Yamada K."/>
            <person name="Nakamura Y."/>
            <person name="Ichinomiya M."/>
            <person name="Sato N."/>
            <person name="Blanc-Mathieu R."/>
            <person name="Endo H."/>
            <person name="Kuwata A."/>
            <person name="Ogata H."/>
        </authorList>
    </citation>
    <scope>NUCLEOTIDE SEQUENCE [LARGE SCALE GENOMIC DNA]</scope>
</reference>
<sequence length="251" mass="26667">MDTSSSPASLTPAKPELSFLPGEVVLVKTGRGLKSQETARFLNYNDDGSETAAVKWDSRADSQNVPVSTIMKVGGGGKRERKTTPRFDRSAHSSPSQSKAKAGKKEKEGGGGGRRGKSKAVAKATPVKIEGAGKSPAVGKKRTPGGTTKRTVVGVDDWKSRRMPNIGPRADLDGPIPPPLSQQSDSSPDKKGAGRDRRVSYAEHDWSDVDSKASETTRVYRTPANQRTKPQSPGGCLSSSSEEEGVAEYDE</sequence>